<protein>
    <submittedName>
        <fullName evidence="2">Uncharacterized protein</fullName>
    </submittedName>
</protein>
<dbReference type="AlphaFoldDB" id="A0A0E9TJJ5"/>
<name>A0A0E9TJJ5_ANGAN</name>
<dbReference type="EMBL" id="GBXM01029606">
    <property type="protein sequence ID" value="JAH78971.1"/>
    <property type="molecule type" value="Transcribed_RNA"/>
</dbReference>
<keyword evidence="1" id="KW-1133">Transmembrane helix</keyword>
<sequence length="31" mass="3597">MDCTERIMVSWIICVLAALCTISGWYFNMLL</sequence>
<feature type="transmembrane region" description="Helical" evidence="1">
    <location>
        <begin position="7"/>
        <end position="27"/>
    </location>
</feature>
<keyword evidence="1" id="KW-0812">Transmembrane</keyword>
<reference evidence="2" key="2">
    <citation type="journal article" date="2015" name="Fish Shellfish Immunol.">
        <title>Early steps in the European eel (Anguilla anguilla)-Vibrio vulnificus interaction in the gills: Role of the RtxA13 toxin.</title>
        <authorList>
            <person name="Callol A."/>
            <person name="Pajuelo D."/>
            <person name="Ebbesson L."/>
            <person name="Teles M."/>
            <person name="MacKenzie S."/>
            <person name="Amaro C."/>
        </authorList>
    </citation>
    <scope>NUCLEOTIDE SEQUENCE</scope>
</reference>
<proteinExistence type="predicted"/>
<reference evidence="2" key="1">
    <citation type="submission" date="2014-11" db="EMBL/GenBank/DDBJ databases">
        <authorList>
            <person name="Amaro Gonzalez C."/>
        </authorList>
    </citation>
    <scope>NUCLEOTIDE SEQUENCE</scope>
</reference>
<dbReference type="EMBL" id="GBXM01054743">
    <property type="protein sequence ID" value="JAH53834.1"/>
    <property type="molecule type" value="Transcribed_RNA"/>
</dbReference>
<organism evidence="2">
    <name type="scientific">Anguilla anguilla</name>
    <name type="common">European freshwater eel</name>
    <name type="synonym">Muraena anguilla</name>
    <dbReference type="NCBI Taxonomy" id="7936"/>
    <lineage>
        <taxon>Eukaryota</taxon>
        <taxon>Metazoa</taxon>
        <taxon>Chordata</taxon>
        <taxon>Craniata</taxon>
        <taxon>Vertebrata</taxon>
        <taxon>Euteleostomi</taxon>
        <taxon>Actinopterygii</taxon>
        <taxon>Neopterygii</taxon>
        <taxon>Teleostei</taxon>
        <taxon>Anguilliformes</taxon>
        <taxon>Anguillidae</taxon>
        <taxon>Anguilla</taxon>
    </lineage>
</organism>
<keyword evidence="1" id="KW-0472">Membrane</keyword>
<evidence type="ECO:0000313" key="2">
    <source>
        <dbReference type="EMBL" id="JAH53834.1"/>
    </source>
</evidence>
<evidence type="ECO:0000256" key="1">
    <source>
        <dbReference type="SAM" id="Phobius"/>
    </source>
</evidence>
<accession>A0A0E9TJJ5</accession>